<dbReference type="InterPro" id="IPR011042">
    <property type="entry name" value="6-blade_b-propeller_TolB-like"/>
</dbReference>
<reference evidence="1 2" key="1">
    <citation type="submission" date="2019-04" db="EMBL/GenBank/DDBJ databases">
        <title>Trinickia sp. 7GSK02, isolated from subtropical forest soil.</title>
        <authorList>
            <person name="Gao Z.-H."/>
            <person name="Qiu L.-H."/>
        </authorList>
    </citation>
    <scope>NUCLEOTIDE SEQUENCE [LARGE SCALE GENOMIC DNA]</scope>
    <source>
        <strain evidence="1 2">7GSK02</strain>
    </source>
</reference>
<evidence type="ECO:0000313" key="2">
    <source>
        <dbReference type="Proteomes" id="UP000305539"/>
    </source>
</evidence>
<protein>
    <recommendedName>
        <fullName evidence="3">SMP-30/Gluconolactonase/LRE-like region domain-containing protein</fullName>
    </recommendedName>
</protein>
<dbReference type="PROSITE" id="PS51257">
    <property type="entry name" value="PROKAR_LIPOPROTEIN"/>
    <property type="match status" value="1"/>
</dbReference>
<dbReference type="OrthoDB" id="8897756at2"/>
<gene>
    <name evidence="1" type="ORF">FAZ69_03785</name>
</gene>
<name>A0A4U1ID77_9BURK</name>
<proteinExistence type="predicted"/>
<dbReference type="EMBL" id="SWJE01000002">
    <property type="protein sequence ID" value="TKC91581.1"/>
    <property type="molecule type" value="Genomic_DNA"/>
</dbReference>
<dbReference type="AlphaFoldDB" id="A0A4U1ID77"/>
<organism evidence="1 2">
    <name type="scientific">Trinickia terrae</name>
    <dbReference type="NCBI Taxonomy" id="2571161"/>
    <lineage>
        <taxon>Bacteria</taxon>
        <taxon>Pseudomonadati</taxon>
        <taxon>Pseudomonadota</taxon>
        <taxon>Betaproteobacteria</taxon>
        <taxon>Burkholderiales</taxon>
        <taxon>Burkholderiaceae</taxon>
        <taxon>Trinickia</taxon>
    </lineage>
</organism>
<keyword evidence="2" id="KW-1185">Reference proteome</keyword>
<evidence type="ECO:0008006" key="3">
    <source>
        <dbReference type="Google" id="ProtNLM"/>
    </source>
</evidence>
<comment type="caution">
    <text evidence="1">The sequence shown here is derived from an EMBL/GenBank/DDBJ whole genome shotgun (WGS) entry which is preliminary data.</text>
</comment>
<dbReference type="RefSeq" id="WP_136892619.1">
    <property type="nucleotide sequence ID" value="NZ_SWJE01000002.1"/>
</dbReference>
<accession>A0A4U1ID77</accession>
<sequence>MRWLPAVSRTACRAAGVAATIAALVALATLAACGGARSFGISPQGVAFGLAAPRHIALDARANSVAVRPSDGAVFITDDRTNTVLSSANGVAFTPYAALPVVADQPNALSQLTFSPSAELFVARFGFGTAGAVFAVADRGTLYALSGPDPARRRLGLASAGNGVLLSTWFVKNDAGPSQGGLSLLSYDAATRTASERDLLTGLGKPVGVAVAGGTVFVSDQTGNRIVAANLDQLLNAPQPLASVTTFAHVESPDLLAVDASGTLYTKCNKSGLCKIAPDGTVSVLADDFQDARGVAVDTARHKLYAIDRPASKTSASDLRIFWLK</sequence>
<dbReference type="Proteomes" id="UP000305539">
    <property type="component" value="Unassembled WGS sequence"/>
</dbReference>
<dbReference type="Gene3D" id="2.120.10.30">
    <property type="entry name" value="TolB, C-terminal domain"/>
    <property type="match status" value="1"/>
</dbReference>
<evidence type="ECO:0000313" key="1">
    <source>
        <dbReference type="EMBL" id="TKC91581.1"/>
    </source>
</evidence>
<dbReference type="SUPFAM" id="SSF101898">
    <property type="entry name" value="NHL repeat"/>
    <property type="match status" value="1"/>
</dbReference>